<evidence type="ECO:0000259" key="3">
    <source>
        <dbReference type="Pfam" id="PF09362"/>
    </source>
</evidence>
<proteinExistence type="predicted"/>
<dbReference type="Pfam" id="PF09362">
    <property type="entry name" value="DUF1996"/>
    <property type="match status" value="1"/>
</dbReference>
<feature type="signal peptide" evidence="2">
    <location>
        <begin position="1"/>
        <end position="21"/>
    </location>
</feature>
<feature type="region of interest" description="Disordered" evidence="1">
    <location>
        <begin position="292"/>
        <end position="335"/>
    </location>
</feature>
<dbReference type="Proteomes" id="UP000027002">
    <property type="component" value="Chromosome 7"/>
</dbReference>
<dbReference type="PANTHER" id="PTHR43662:SF3">
    <property type="entry name" value="DOMAIN PROTEIN, PUTATIVE (AFU_ORTHOLOGUE AFUA_6G11970)-RELATED"/>
    <property type="match status" value="1"/>
</dbReference>
<evidence type="ECO:0000256" key="2">
    <source>
        <dbReference type="SAM" id="SignalP"/>
    </source>
</evidence>
<feature type="domain" description="DUF1996" evidence="3">
    <location>
        <begin position="37"/>
        <end position="268"/>
    </location>
</feature>
<dbReference type="RefSeq" id="XP_043001230.1">
    <property type="nucleotide sequence ID" value="XM_043145295.1"/>
</dbReference>
<protein>
    <recommendedName>
        <fullName evidence="3">DUF1996 domain-containing protein</fullName>
    </recommendedName>
</protein>
<evidence type="ECO:0000313" key="5">
    <source>
        <dbReference type="Proteomes" id="UP000027002"/>
    </source>
</evidence>
<reference evidence="4" key="1">
    <citation type="submission" date="2020-03" db="EMBL/GenBank/DDBJ databases">
        <title>A mixture of massive structural variations and highly conserved coding sequences in Ustilaginoidea virens genome.</title>
        <authorList>
            <person name="Zhang K."/>
            <person name="Zhao Z."/>
            <person name="Zhang Z."/>
            <person name="Li Y."/>
            <person name="Hsiang T."/>
            <person name="Sun W."/>
        </authorList>
    </citation>
    <scope>NUCLEOTIDE SEQUENCE</scope>
    <source>
        <strain evidence="4">UV-8b</strain>
    </source>
</reference>
<evidence type="ECO:0000313" key="4">
    <source>
        <dbReference type="EMBL" id="QUC23557.1"/>
    </source>
</evidence>
<dbReference type="GeneID" id="66068575"/>
<organism evidence="4 5">
    <name type="scientific">Ustilaginoidea virens</name>
    <name type="common">Rice false smut fungus</name>
    <name type="synonym">Villosiclava virens</name>
    <dbReference type="NCBI Taxonomy" id="1159556"/>
    <lineage>
        <taxon>Eukaryota</taxon>
        <taxon>Fungi</taxon>
        <taxon>Dikarya</taxon>
        <taxon>Ascomycota</taxon>
        <taxon>Pezizomycotina</taxon>
        <taxon>Sordariomycetes</taxon>
        <taxon>Hypocreomycetidae</taxon>
        <taxon>Hypocreales</taxon>
        <taxon>Clavicipitaceae</taxon>
        <taxon>Ustilaginoidea</taxon>
    </lineage>
</organism>
<dbReference type="EMBL" id="CP072759">
    <property type="protein sequence ID" value="QUC23557.1"/>
    <property type="molecule type" value="Genomic_DNA"/>
</dbReference>
<keyword evidence="2" id="KW-0732">Signal</keyword>
<accession>A0A8E5MLC1</accession>
<dbReference type="AlphaFoldDB" id="A0A8E5MLC1"/>
<dbReference type="OrthoDB" id="74764at2759"/>
<sequence>MASPKLKILALLGLVSPEALAQLFTVNCAPLTTFRGDPIVFPGVLSSHVHAVVGGTRFALSLTNEEARNAKATTCDKVLDKSNYWQPLMYHQRRDGKFEVVEMQGIAAYYIDRACDYAPGRKNCRGMPHAKAPPKGLRMIVGDPSLRTYNRSNPEQRAISHVCLGKNNSGETPNLPTQQCERMRTETFFPSCWDGKNLDSSNHKSHMAFPAIGDYNTGVCPESHPVAILSVFFEFFHNTNAIKDFNRLVWAHGDATGYGLHGDFLNGWSDQDALERAIATCTGARGVNDPGCSLNVGPNGPGRASRQPLERAAPTEDIGLQGPLDKLPGNNPVTP</sequence>
<feature type="chain" id="PRO_5034228638" description="DUF1996 domain-containing protein" evidence="2">
    <location>
        <begin position="22"/>
        <end position="335"/>
    </location>
</feature>
<dbReference type="InterPro" id="IPR018535">
    <property type="entry name" value="DUF1996"/>
</dbReference>
<dbReference type="KEGG" id="uvi:66068575"/>
<keyword evidence="5" id="KW-1185">Reference proteome</keyword>
<dbReference type="PANTHER" id="PTHR43662">
    <property type="match status" value="1"/>
</dbReference>
<name>A0A8E5MLC1_USTVR</name>
<evidence type="ECO:0000256" key="1">
    <source>
        <dbReference type="SAM" id="MobiDB-lite"/>
    </source>
</evidence>
<gene>
    <name evidence="4" type="ORF">UV8b_07798</name>
</gene>